<evidence type="ECO:0000313" key="10">
    <source>
        <dbReference type="Proteomes" id="UP001245561"/>
    </source>
</evidence>
<comment type="similarity">
    <text evidence="1">Belongs to the serine-aspartate repeat-containing protein (SDr) family.</text>
</comment>
<feature type="domain" description="SpaA-like prealbumin fold" evidence="7">
    <location>
        <begin position="511"/>
        <end position="601"/>
    </location>
</feature>
<proteinExistence type="inferred from homology"/>
<dbReference type="PANTHER" id="PTHR36108:SF13">
    <property type="entry name" value="COLOSSIN-B-RELATED"/>
    <property type="match status" value="1"/>
</dbReference>
<evidence type="ECO:0000256" key="5">
    <source>
        <dbReference type="SAM" id="Phobius"/>
    </source>
</evidence>
<evidence type="ECO:0000256" key="6">
    <source>
        <dbReference type="SAM" id="SignalP"/>
    </source>
</evidence>
<evidence type="ECO:0000259" key="7">
    <source>
        <dbReference type="Pfam" id="PF17802"/>
    </source>
</evidence>
<evidence type="ECO:0000259" key="8">
    <source>
        <dbReference type="Pfam" id="PF18202"/>
    </source>
</evidence>
<comment type="caution">
    <text evidence="9">The sequence shown here is derived from an EMBL/GenBank/DDBJ whole genome shotgun (WGS) entry which is preliminary data.</text>
</comment>
<dbReference type="Pfam" id="PF18202">
    <property type="entry name" value="TQ"/>
    <property type="match status" value="2"/>
</dbReference>
<dbReference type="Proteomes" id="UP001245561">
    <property type="component" value="Unassembled WGS sequence"/>
</dbReference>
<feature type="domain" description="SpaA-like prealbumin fold" evidence="7">
    <location>
        <begin position="285"/>
        <end position="356"/>
    </location>
</feature>
<feature type="signal peptide" evidence="6">
    <location>
        <begin position="1"/>
        <end position="29"/>
    </location>
</feature>
<name>A0AAW8TPE2_9ENTE</name>
<feature type="domain" description="SpaA-like prealbumin fold" evidence="7">
    <location>
        <begin position="403"/>
        <end position="477"/>
    </location>
</feature>
<evidence type="ECO:0000256" key="3">
    <source>
        <dbReference type="ARBA" id="ARBA00022729"/>
    </source>
</evidence>
<dbReference type="Gene3D" id="2.60.40.10">
    <property type="entry name" value="Immunoglobulins"/>
    <property type="match status" value="4"/>
</dbReference>
<keyword evidence="5" id="KW-1133">Transmembrane helix</keyword>
<dbReference type="InterPro" id="IPR041033">
    <property type="entry name" value="SpaA_PFL_dom_1"/>
</dbReference>
<keyword evidence="5" id="KW-0812">Transmembrane</keyword>
<dbReference type="SUPFAM" id="SSF117074">
    <property type="entry name" value="Hypothetical protein PA1324"/>
    <property type="match status" value="1"/>
</dbReference>
<accession>A0AAW8TPE2</accession>
<dbReference type="RefSeq" id="WP_311859781.1">
    <property type="nucleotide sequence ID" value="NZ_JARPYS010000026.1"/>
</dbReference>
<evidence type="ECO:0000313" key="9">
    <source>
        <dbReference type="EMBL" id="MDT2638150.1"/>
    </source>
</evidence>
<evidence type="ECO:0000256" key="1">
    <source>
        <dbReference type="ARBA" id="ARBA00007257"/>
    </source>
</evidence>
<evidence type="ECO:0000256" key="2">
    <source>
        <dbReference type="ARBA" id="ARBA00022525"/>
    </source>
</evidence>
<gene>
    <name evidence="9" type="ORF">P7D36_11665</name>
</gene>
<dbReference type="Pfam" id="PF17802">
    <property type="entry name" value="SpaA"/>
    <property type="match status" value="4"/>
</dbReference>
<organism evidence="9 10">
    <name type="scientific">Enterococcus dongliensis</name>
    <dbReference type="NCBI Taxonomy" id="2559925"/>
    <lineage>
        <taxon>Bacteria</taxon>
        <taxon>Bacillati</taxon>
        <taxon>Bacillota</taxon>
        <taxon>Bacilli</taxon>
        <taxon>Lactobacillales</taxon>
        <taxon>Enterococcaceae</taxon>
        <taxon>Enterococcus</taxon>
    </lineage>
</organism>
<feature type="domain" description="SpaA-like prealbumin fold" evidence="7">
    <location>
        <begin position="632"/>
        <end position="711"/>
    </location>
</feature>
<feature type="transmembrane region" description="Helical" evidence="5">
    <location>
        <begin position="1027"/>
        <end position="1044"/>
    </location>
</feature>
<keyword evidence="3 6" id="KW-0732">Signal</keyword>
<feature type="compositionally biased region" description="Low complexity" evidence="4">
    <location>
        <begin position="997"/>
        <end position="1012"/>
    </location>
</feature>
<dbReference type="EMBL" id="JARPYT010000019">
    <property type="protein sequence ID" value="MDT2638150.1"/>
    <property type="molecule type" value="Genomic_DNA"/>
</dbReference>
<keyword evidence="5" id="KW-0472">Membrane</keyword>
<reference evidence="9" key="1">
    <citation type="submission" date="2023-03" db="EMBL/GenBank/DDBJ databases">
        <authorList>
            <person name="Shen W."/>
            <person name="Cai J."/>
        </authorList>
    </citation>
    <scope>NUCLEOTIDE SEQUENCE</scope>
    <source>
        <strain evidence="9">P55-2</strain>
    </source>
</reference>
<dbReference type="Gene3D" id="2.60.40.3930">
    <property type="match status" value="1"/>
</dbReference>
<sequence>MKNIKEKLFGLLALFLAIFSFGLGQKALAAEDSNVKVSSNVETVSGRVFYDTDHLYTMHGTKGGQAWTDTTASLAVSYPDGHNEMVFCVAPGVPLVGGMWTDGYEGIESGAVDREAMIAASIWQDVFPSKTQHEEIASRAVVWQYLKAYNLNITSIDGIPEFPQLEKKLMDAVDNYKKVPSFDGETVKLTYGETTKLDSGGVDLNAFDGVQTNSANVNFEIASDGMSANVTPTNPEKADGKYQAVKTTMWGTPIIWTHANSQTVVTPHISDPANFTVNWTIESFGSFQVKKVDKETGAAVPGTKFKLEYTNLPEAFEAKREVTTDKNGLSPKVEVPAGVHVTATEISVPSPYVLGSALGESDVVEGDITAGSVITLTQQNVKAKGQITVEKQGEESRKALWNQNYTLAGNTFEIHKDSAEGEVVATISTDAASHAESGKNLPLGTYVVTEKTASNGFANTFKPVTVKIEYANQTTAVIVKGAEGTNQEVVGSTLLTKEDAETGKETQGRATFDGATYGLFNEDGIPVKWSESFKPTTAKGNKLDGDEVKFEISDKEQQASVEHLALGNYYWQELIAPEGYQIDNTKREFSITYKDQDTKVIETQSTSKENVIKFSLDGFKYVDSKSGDSKSGYNGIDFTLNPIDPTKGEERKTTTVTDANGYDGYWAFNEVPYGDYKMSEVKAPDGYKTIKDLIINSKFNSEKREYTFTITEDGQKEPIKTLTVPEAKINEGSNVIHLSKLFLTNKVQEMPTIRTKATVDGEKTFTPEKNTQMQDIATITNAQKGVEYTNKIKLWRLINDDTKSAKLVWSGSHDFEAKGGKEEDVIKQLVDTSKDDNTVSYVFTEELFIKDGPKVAEHNDLENKDQTIRPILPGVPTIETLFVTKNGGKTFDPTVDNELIDEVKATVPKEDLGKTFYYVTKFHKIDKDGKETVVGTDESEHVAKELTYEFKAVFNYKANTLKDGEKLVATHVAYSDKEHKHEYAKHYDLKNEKQTLTAKTPTTPAAPKTTTPGTSIPQTSGTLSNPIVWAVLAVVVVAAAEIYFTDKKRGQNN</sequence>
<feature type="chain" id="PRO_5043521835" evidence="6">
    <location>
        <begin position="30"/>
        <end position="1053"/>
    </location>
</feature>
<evidence type="ECO:0000256" key="4">
    <source>
        <dbReference type="SAM" id="MobiDB-lite"/>
    </source>
</evidence>
<feature type="domain" description="T-Q ester bond containing" evidence="8">
    <location>
        <begin position="751"/>
        <end position="869"/>
    </location>
</feature>
<dbReference type="AlphaFoldDB" id="A0AAW8TPE2"/>
<feature type="region of interest" description="Disordered" evidence="4">
    <location>
        <begin position="993"/>
        <end position="1019"/>
    </location>
</feature>
<protein>
    <submittedName>
        <fullName evidence="9">SpaA isopeptide-forming pilin-related protein</fullName>
    </submittedName>
</protein>
<dbReference type="InterPro" id="IPR041100">
    <property type="entry name" value="TQ"/>
</dbReference>
<dbReference type="PANTHER" id="PTHR36108">
    <property type="entry name" value="COLOSSIN-B-RELATED"/>
    <property type="match status" value="1"/>
</dbReference>
<feature type="domain" description="T-Q ester bond containing" evidence="8">
    <location>
        <begin position="876"/>
        <end position="997"/>
    </location>
</feature>
<dbReference type="InterPro" id="IPR013783">
    <property type="entry name" value="Ig-like_fold"/>
</dbReference>
<keyword evidence="2" id="KW-0964">Secreted</keyword>